<organism evidence="3 4">
    <name type="scientific">Nocardioides eburneus</name>
    <dbReference type="NCBI Taxonomy" id="3231482"/>
    <lineage>
        <taxon>Bacteria</taxon>
        <taxon>Bacillati</taxon>
        <taxon>Actinomycetota</taxon>
        <taxon>Actinomycetes</taxon>
        <taxon>Propionibacteriales</taxon>
        <taxon>Nocardioidaceae</taxon>
        <taxon>Nocardioides</taxon>
    </lineage>
</organism>
<evidence type="ECO:0008006" key="5">
    <source>
        <dbReference type="Google" id="ProtNLM"/>
    </source>
</evidence>
<dbReference type="Proteomes" id="UP001556631">
    <property type="component" value="Unassembled WGS sequence"/>
</dbReference>
<gene>
    <name evidence="3" type="ORF">AB3X52_00375</name>
</gene>
<feature type="chain" id="PRO_5046829486" description="Lipoprotein" evidence="2">
    <location>
        <begin position="21"/>
        <end position="267"/>
    </location>
</feature>
<sequence>MNRLALSAAGAALIALTLTACGSNSDDTASKGDQPSGGSSAVVITPTPSPTPSVTIKPFNASGYLAGNAKPTFPAGEPGQVSIVAQGPLNEDVAGGAVLPIAYRNNTGAAISHVDLSATARLNGKLVASGQSQGAAPAQVQPGEVGLAFIYFEDSKSMPDKGLKYEFTADTMPADTSSYNTAPLTVGEATYNGSSIVGTADNKTGKPLTGPYDVQVYCFAGNKLTAEVGSYADQDNDINAGAKVSFTADLYDTKCDKFTVGVSGYFQ</sequence>
<evidence type="ECO:0000256" key="2">
    <source>
        <dbReference type="SAM" id="SignalP"/>
    </source>
</evidence>
<accession>A0ABV3SSZ4</accession>
<comment type="caution">
    <text evidence="3">The sequence shown here is derived from an EMBL/GenBank/DDBJ whole genome shotgun (WGS) entry which is preliminary data.</text>
</comment>
<keyword evidence="2" id="KW-0732">Signal</keyword>
<dbReference type="RefSeq" id="WP_367990633.1">
    <property type="nucleotide sequence ID" value="NZ_JBFPJR010000001.1"/>
</dbReference>
<dbReference type="EMBL" id="JBFPJR010000001">
    <property type="protein sequence ID" value="MEX0426056.1"/>
    <property type="molecule type" value="Genomic_DNA"/>
</dbReference>
<evidence type="ECO:0000313" key="4">
    <source>
        <dbReference type="Proteomes" id="UP001556631"/>
    </source>
</evidence>
<feature type="compositionally biased region" description="Polar residues" evidence="1">
    <location>
        <begin position="24"/>
        <end position="38"/>
    </location>
</feature>
<feature type="region of interest" description="Disordered" evidence="1">
    <location>
        <begin position="24"/>
        <end position="53"/>
    </location>
</feature>
<reference evidence="3 4" key="1">
    <citation type="submission" date="2024-07" db="EMBL/GenBank/DDBJ databases">
        <authorList>
            <person name="Lee S."/>
            <person name="Kang M."/>
        </authorList>
    </citation>
    <scope>NUCLEOTIDE SEQUENCE [LARGE SCALE GENOMIC DNA]</scope>
    <source>
        <strain evidence="3 4">DS6</strain>
    </source>
</reference>
<feature type="compositionally biased region" description="Low complexity" evidence="1">
    <location>
        <begin position="39"/>
        <end position="53"/>
    </location>
</feature>
<proteinExistence type="predicted"/>
<protein>
    <recommendedName>
        <fullName evidence="5">Lipoprotein</fullName>
    </recommendedName>
</protein>
<name>A0ABV3SSZ4_9ACTN</name>
<dbReference type="PROSITE" id="PS51257">
    <property type="entry name" value="PROKAR_LIPOPROTEIN"/>
    <property type="match status" value="1"/>
</dbReference>
<evidence type="ECO:0000313" key="3">
    <source>
        <dbReference type="EMBL" id="MEX0426056.1"/>
    </source>
</evidence>
<evidence type="ECO:0000256" key="1">
    <source>
        <dbReference type="SAM" id="MobiDB-lite"/>
    </source>
</evidence>
<feature type="signal peptide" evidence="2">
    <location>
        <begin position="1"/>
        <end position="20"/>
    </location>
</feature>
<keyword evidence="4" id="KW-1185">Reference proteome</keyword>